<protein>
    <submittedName>
        <fullName evidence="3">Plasmid pRiA4b ORF-3 family protein</fullName>
    </submittedName>
</protein>
<accession>A0ABV5CQ00</accession>
<evidence type="ECO:0000313" key="3">
    <source>
        <dbReference type="EMBL" id="MFB6392868.1"/>
    </source>
</evidence>
<reference evidence="3 4" key="1">
    <citation type="submission" date="2024-04" db="EMBL/GenBank/DDBJ databases">
        <title>Polymorphospora sp. isolated from Baiyangdian Lake in Xiong'an New Area.</title>
        <authorList>
            <person name="Zhang X."/>
            <person name="Liu J."/>
        </authorList>
    </citation>
    <scope>NUCLEOTIDE SEQUENCE [LARGE SCALE GENOMIC DNA]</scope>
    <source>
        <strain evidence="3 4">2-325</strain>
    </source>
</reference>
<evidence type="ECO:0000259" key="2">
    <source>
        <dbReference type="Pfam" id="PF07929"/>
    </source>
</evidence>
<sequence>MAKRRTTRAENTGDMDAASGTADEVGLLRQALAAAGAPDEVLRMLDTGGPDEIFARLAEADVLPAPADALPNLIAQWTPLLARGVDPLTAEISGLEFVAAFRSAEPDPDRFAEMLTALVEDTAAYGGAAALAFLRAMAAVGPATVRPTAAEAADRLVASGLTDRPWAKDLGTPKVGTCFGYKDDLGAQETVAVTFRYGRREHAIAVLIDHDLGGGVKDCWPTDEPDQIRAAYRISAAEEGLRFADYQPAEARAILHQALEQPPCPVEPDQIEDVDMFLDLLRSRTALLPDTGPDRNVSTRQRVSRKASSAATVHRLKVSLRGARPPIWRRVEVPSDTSLHELHLVIQAAFGWENYHMWMFENGAGRYGIPDRELDIRSAAVRKLHDVAPRKGSRLNYTYDFGDNWEHSIVVEEVRAAEADISYPRCVAGRRTAPPEDCGGVWGYEDLIEILADPTHEEHAERLEWLGLSSTADFDPAHFDLEGINQELAQVAAGWR</sequence>
<dbReference type="InterPro" id="IPR012912">
    <property type="entry name" value="Plasmid_pRiA4b_Orf3-like"/>
</dbReference>
<name>A0ABV5CQ00_9ACTN</name>
<keyword evidence="4" id="KW-1185">Reference proteome</keyword>
<dbReference type="RefSeq" id="WP_375733553.1">
    <property type="nucleotide sequence ID" value="NZ_JBCGDC010000014.1"/>
</dbReference>
<feature type="domain" description="Plasmid pRiA4b Orf3-like" evidence="2">
    <location>
        <begin position="313"/>
        <end position="482"/>
    </location>
</feature>
<organism evidence="3 4">
    <name type="scientific">Polymorphospora lycopeni</name>
    <dbReference type="NCBI Taxonomy" id="3140240"/>
    <lineage>
        <taxon>Bacteria</taxon>
        <taxon>Bacillati</taxon>
        <taxon>Actinomycetota</taxon>
        <taxon>Actinomycetes</taxon>
        <taxon>Micromonosporales</taxon>
        <taxon>Micromonosporaceae</taxon>
        <taxon>Polymorphospora</taxon>
    </lineage>
</organism>
<evidence type="ECO:0000256" key="1">
    <source>
        <dbReference type="SAM" id="MobiDB-lite"/>
    </source>
</evidence>
<dbReference type="InterPro" id="IPR024047">
    <property type="entry name" value="MM3350-like_sf"/>
</dbReference>
<dbReference type="EMBL" id="JBCGDC010000014">
    <property type="protein sequence ID" value="MFB6392868.1"/>
    <property type="molecule type" value="Genomic_DNA"/>
</dbReference>
<dbReference type="PANTHER" id="PTHR41878:SF1">
    <property type="entry name" value="TNPR PROTEIN"/>
    <property type="match status" value="1"/>
</dbReference>
<dbReference type="PANTHER" id="PTHR41878">
    <property type="entry name" value="LEXA REPRESSOR-RELATED"/>
    <property type="match status" value="1"/>
</dbReference>
<proteinExistence type="predicted"/>
<dbReference type="Gene3D" id="3.10.290.30">
    <property type="entry name" value="MM3350-like"/>
    <property type="match status" value="1"/>
</dbReference>
<comment type="caution">
    <text evidence="3">The sequence shown here is derived from an EMBL/GenBank/DDBJ whole genome shotgun (WGS) entry which is preliminary data.</text>
</comment>
<dbReference type="Pfam" id="PF07929">
    <property type="entry name" value="PRiA4_ORF3"/>
    <property type="match status" value="1"/>
</dbReference>
<gene>
    <name evidence="3" type="ORF">AAFH96_07060</name>
</gene>
<dbReference type="SUPFAM" id="SSF159941">
    <property type="entry name" value="MM3350-like"/>
    <property type="match status" value="1"/>
</dbReference>
<evidence type="ECO:0000313" key="4">
    <source>
        <dbReference type="Proteomes" id="UP001582793"/>
    </source>
</evidence>
<feature type="region of interest" description="Disordered" evidence="1">
    <location>
        <begin position="1"/>
        <end position="21"/>
    </location>
</feature>
<dbReference type="Proteomes" id="UP001582793">
    <property type="component" value="Unassembled WGS sequence"/>
</dbReference>